<name>A0AA95GCZ6_9GAMM</name>
<dbReference type="SUPFAM" id="SSF53927">
    <property type="entry name" value="Cytidine deaminase-like"/>
    <property type="match status" value="1"/>
</dbReference>
<dbReference type="EMBL" id="CP123498">
    <property type="protein sequence ID" value="WGL96462.1"/>
    <property type="molecule type" value="Genomic_DNA"/>
</dbReference>
<dbReference type="InterPro" id="IPR016193">
    <property type="entry name" value="Cytidine_deaminase-like"/>
</dbReference>
<dbReference type="PROSITE" id="PS51747">
    <property type="entry name" value="CYT_DCMP_DEAMINASES_2"/>
    <property type="match status" value="1"/>
</dbReference>
<dbReference type="Gene3D" id="3.40.140.10">
    <property type="entry name" value="Cytidine Deaminase, domain 2"/>
    <property type="match status" value="1"/>
</dbReference>
<evidence type="ECO:0000313" key="2">
    <source>
        <dbReference type="EMBL" id="WGL96462.1"/>
    </source>
</evidence>
<accession>A0AA95GCZ6</accession>
<protein>
    <submittedName>
        <fullName evidence="2">Deaminase</fullName>
    </submittedName>
</protein>
<dbReference type="PANTHER" id="PTHR11079">
    <property type="entry name" value="CYTOSINE DEAMINASE FAMILY MEMBER"/>
    <property type="match status" value="1"/>
</dbReference>
<dbReference type="AlphaFoldDB" id="A0AA95GCZ6"/>
<sequence length="275" mass="31134">MDKVSYRNFMLEAYQQMLLCEKNLSPKVGAVLVLDGVIVAKGYKTKESHAERLVIESALNHSIDLSRTILFTTLEPCVSIKQNQKRQPCSDLIIQSNIKNVYIGSYDDHPNVYRKGWKALKENGILLNDFDDDIRIEIEKSNSTFIEHFSKGIGPKGGAKLFHKDGAKFEIQFSENDKRTMNIEWTLAGINAAYCYAVKPITCANALYAKTFDDIDNPAVFKGSYSARVEVDEIGIFSGPEAFILVKPKEIKSGPDYGDDEYYVNFEYEVRLKNI</sequence>
<dbReference type="PANTHER" id="PTHR11079:SF162">
    <property type="entry name" value="RIBOFLAVIN BIOSYNTHESIS PROTEIN PYRD, CHLOROPLASTIC"/>
    <property type="match status" value="1"/>
</dbReference>
<dbReference type="Proteomes" id="UP001177597">
    <property type="component" value="Chromosome"/>
</dbReference>
<feature type="domain" description="CMP/dCMP-type deaminase" evidence="1">
    <location>
        <begin position="4"/>
        <end position="128"/>
    </location>
</feature>
<reference evidence="2" key="1">
    <citation type="submission" date="2023-04" db="EMBL/GenBank/DDBJ databases">
        <title>Genome dynamics across the evolutionary transition to endosymbiosis.</title>
        <authorList>
            <person name="Siozios S."/>
            <person name="Nadal-Jimenez P."/>
            <person name="Azagi T."/>
            <person name="Sprong H."/>
            <person name="Frost C.L."/>
            <person name="Parratt S.R."/>
            <person name="Taylor G."/>
            <person name="Brettell L."/>
            <person name="Lew K.C."/>
            <person name="Croft L."/>
            <person name="King K.C."/>
            <person name="Brockhurst M.A."/>
            <person name="Hypsa V."/>
            <person name="Novakova E."/>
            <person name="Darby A.C."/>
            <person name="Hurst G.D.D."/>
        </authorList>
    </citation>
    <scope>NUCLEOTIDE SEQUENCE</scope>
    <source>
        <strain evidence="2">AIh</strain>
    </source>
</reference>
<dbReference type="Pfam" id="PF00383">
    <property type="entry name" value="dCMP_cyt_deam_1"/>
    <property type="match status" value="1"/>
</dbReference>
<dbReference type="GO" id="GO:0008835">
    <property type="term" value="F:diaminohydroxyphosphoribosylaminopyrimidine deaminase activity"/>
    <property type="evidence" value="ECO:0007669"/>
    <property type="project" value="TreeGrafter"/>
</dbReference>
<organism evidence="2 3">
    <name type="scientific">Arsenophonus nasoniae</name>
    <name type="common">son-killer infecting Nasonia vitripennis</name>
    <dbReference type="NCBI Taxonomy" id="638"/>
    <lineage>
        <taxon>Bacteria</taxon>
        <taxon>Pseudomonadati</taxon>
        <taxon>Pseudomonadota</taxon>
        <taxon>Gammaproteobacteria</taxon>
        <taxon>Enterobacterales</taxon>
        <taxon>Morganellaceae</taxon>
        <taxon>Arsenophonus</taxon>
    </lineage>
</organism>
<dbReference type="InterPro" id="IPR002125">
    <property type="entry name" value="CMP_dCMP_dom"/>
</dbReference>
<evidence type="ECO:0000313" key="3">
    <source>
        <dbReference type="Proteomes" id="UP001177597"/>
    </source>
</evidence>
<proteinExistence type="predicted"/>
<dbReference type="RefSeq" id="WP_280629951.1">
    <property type="nucleotide sequence ID" value="NZ_CP123498.1"/>
</dbReference>
<evidence type="ECO:0000259" key="1">
    <source>
        <dbReference type="PROSITE" id="PS51747"/>
    </source>
</evidence>
<gene>
    <name evidence="2" type="ORF">QE207_07940</name>
</gene>